<keyword evidence="1" id="KW-0472">Membrane</keyword>
<evidence type="ECO:0000313" key="2">
    <source>
        <dbReference type="EMBL" id="SHE74606.1"/>
    </source>
</evidence>
<organism evidence="2 3">
    <name type="scientific">Marinitoga hydrogenitolerans (strain DSM 16785 / JCM 12826 / AT1271)</name>
    <dbReference type="NCBI Taxonomy" id="1122195"/>
    <lineage>
        <taxon>Bacteria</taxon>
        <taxon>Thermotogati</taxon>
        <taxon>Thermotogota</taxon>
        <taxon>Thermotogae</taxon>
        <taxon>Petrotogales</taxon>
        <taxon>Petrotogaceae</taxon>
        <taxon>Marinitoga</taxon>
    </lineage>
</organism>
<name>A0A1M4W071_MARH1</name>
<proteinExistence type="predicted"/>
<keyword evidence="1" id="KW-0812">Transmembrane</keyword>
<dbReference type="Proteomes" id="UP000184334">
    <property type="component" value="Unassembled WGS sequence"/>
</dbReference>
<dbReference type="AlphaFoldDB" id="A0A1M4W071"/>
<keyword evidence="1" id="KW-1133">Transmembrane helix</keyword>
<evidence type="ECO:0000256" key="1">
    <source>
        <dbReference type="SAM" id="Phobius"/>
    </source>
</evidence>
<feature type="transmembrane region" description="Helical" evidence="1">
    <location>
        <begin position="170"/>
        <end position="188"/>
    </location>
</feature>
<reference evidence="2" key="1">
    <citation type="submission" date="2016-11" db="EMBL/GenBank/DDBJ databases">
        <authorList>
            <person name="Varghese N."/>
            <person name="Submissions S."/>
        </authorList>
    </citation>
    <scope>NUCLEOTIDE SEQUENCE [LARGE SCALE GENOMIC DNA]</scope>
    <source>
        <strain evidence="2">DSM 16785</strain>
    </source>
</reference>
<dbReference type="OrthoDB" id="44341at2"/>
<dbReference type="RefSeq" id="WP_072864179.1">
    <property type="nucleotide sequence ID" value="NZ_FQUI01000013.1"/>
</dbReference>
<dbReference type="EMBL" id="FQUI01000013">
    <property type="protein sequence ID" value="SHE74606.1"/>
    <property type="molecule type" value="Genomic_DNA"/>
</dbReference>
<dbReference type="STRING" id="1122195.SAMN02745164_01059"/>
<gene>
    <name evidence="2" type="ORF">SAMN02745164_01059</name>
</gene>
<evidence type="ECO:0000313" key="3">
    <source>
        <dbReference type="Proteomes" id="UP000184334"/>
    </source>
</evidence>
<feature type="transmembrane region" description="Helical" evidence="1">
    <location>
        <begin position="6"/>
        <end position="26"/>
    </location>
</feature>
<sequence length="562" mass="67467">MSKCSKPFIIIYLLIVATFTFFIFLIKADIEKYEKNKEIMKLKTIIFQTDEKLRESIFHYIKYDHFNFKPFKLIIYNNENKVYTDFKDVENTFFYKKIEINNTSYLYGYVLPEYISYLNQFSDLNIILSYNNNLYPKTSIPRKYFSFNFNDMTFYIIPDKRFYMLFFDKLLIFIIINLILFSLLLFFLKRTYYYATNDLRSLSEFITHNNDNKIKLKTKDGIVLKSKLSHILNEFENAEKMLFDFKKELNIVKKKNDTLINDLIFSIYTPLQNLVNSINLDLPNDLKKSSINKNISEINNIIEKFKYIFLFETTITKQSFFEFFDINKFHNELIYSLSLYTKKNHIVVKKETTLKNPIIFSNREKLYKILYEILTLSLDEKEKGSIIIIYSLINNTLEIKIIDKDNIFNDYILLLNTQNIFDKTNIKLYDIALIKKFIKDLNGKLFLNQTESDTIIKIEVPIDCIEFVKNYDFITLKNSYLTKLIEKNYTVNQANNYLNELISIYIKTLKNPTKDNIEKIKYHLEKSDFKMLQNWLEFILLNYEDKKIKIFKELVIKKLGSL</sequence>
<accession>A0A1M4W071</accession>
<keyword evidence="3" id="KW-1185">Reference proteome</keyword>
<protein>
    <submittedName>
        <fullName evidence="2">Uncharacterized protein</fullName>
    </submittedName>
</protein>
<comment type="caution">
    <text evidence="2">The sequence shown here is derived from an EMBL/GenBank/DDBJ whole genome shotgun (WGS) entry which is preliminary data.</text>
</comment>